<accession>A0A433QD38</accession>
<dbReference type="Proteomes" id="UP000274822">
    <property type="component" value="Unassembled WGS sequence"/>
</dbReference>
<protein>
    <submittedName>
        <fullName evidence="1">Uncharacterized protein</fullName>
    </submittedName>
</protein>
<dbReference type="EMBL" id="RBNJ01007901">
    <property type="protein sequence ID" value="RUS27718.1"/>
    <property type="molecule type" value="Genomic_DNA"/>
</dbReference>
<reference evidence="1 2" key="1">
    <citation type="journal article" date="2018" name="New Phytol.">
        <title>Phylogenomics of Endogonaceae and evolution of mycorrhizas within Mucoromycota.</title>
        <authorList>
            <person name="Chang Y."/>
            <person name="Desiro A."/>
            <person name="Na H."/>
            <person name="Sandor L."/>
            <person name="Lipzen A."/>
            <person name="Clum A."/>
            <person name="Barry K."/>
            <person name="Grigoriev I.V."/>
            <person name="Martin F.M."/>
            <person name="Stajich J.E."/>
            <person name="Smith M.E."/>
            <person name="Bonito G."/>
            <person name="Spatafora J.W."/>
        </authorList>
    </citation>
    <scope>NUCLEOTIDE SEQUENCE [LARGE SCALE GENOMIC DNA]</scope>
    <source>
        <strain evidence="1 2">AD002</strain>
    </source>
</reference>
<name>A0A433QD38_9FUNG</name>
<keyword evidence="2" id="KW-1185">Reference proteome</keyword>
<gene>
    <name evidence="1" type="ORF">BC938DRAFT_482842</name>
</gene>
<proteinExistence type="predicted"/>
<evidence type="ECO:0000313" key="2">
    <source>
        <dbReference type="Proteomes" id="UP000274822"/>
    </source>
</evidence>
<organism evidence="1 2">
    <name type="scientific">Jimgerdemannia flammicorona</name>
    <dbReference type="NCBI Taxonomy" id="994334"/>
    <lineage>
        <taxon>Eukaryota</taxon>
        <taxon>Fungi</taxon>
        <taxon>Fungi incertae sedis</taxon>
        <taxon>Mucoromycota</taxon>
        <taxon>Mucoromycotina</taxon>
        <taxon>Endogonomycetes</taxon>
        <taxon>Endogonales</taxon>
        <taxon>Endogonaceae</taxon>
        <taxon>Jimgerdemannia</taxon>
    </lineage>
</organism>
<dbReference type="AlphaFoldDB" id="A0A433QD38"/>
<evidence type="ECO:0000313" key="1">
    <source>
        <dbReference type="EMBL" id="RUS27718.1"/>
    </source>
</evidence>
<comment type="caution">
    <text evidence="1">The sequence shown here is derived from an EMBL/GenBank/DDBJ whole genome shotgun (WGS) entry which is preliminary data.</text>
</comment>
<sequence length="96" mass="10554">MSALARELDLSVLEPDINNIRQTTGHPAPRSVTLASLSLPSTDLVHKPAEFASKTVDNIVFNQSNRVYYYGAILATDQIPALELEPRKLPSHFPSP</sequence>